<comment type="caution">
    <text evidence="3">The sequence shown here is derived from an EMBL/GenBank/DDBJ whole genome shotgun (WGS) entry which is preliminary data.</text>
</comment>
<dbReference type="Gramene" id="TVU01197">
    <property type="protein sequence ID" value="TVU01197"/>
    <property type="gene ID" value="EJB05_53356"/>
</dbReference>
<organism evidence="3 4">
    <name type="scientific">Eragrostis curvula</name>
    <name type="common">weeping love grass</name>
    <dbReference type="NCBI Taxonomy" id="38414"/>
    <lineage>
        <taxon>Eukaryota</taxon>
        <taxon>Viridiplantae</taxon>
        <taxon>Streptophyta</taxon>
        <taxon>Embryophyta</taxon>
        <taxon>Tracheophyta</taxon>
        <taxon>Spermatophyta</taxon>
        <taxon>Magnoliopsida</taxon>
        <taxon>Liliopsida</taxon>
        <taxon>Poales</taxon>
        <taxon>Poaceae</taxon>
        <taxon>PACMAD clade</taxon>
        <taxon>Chloridoideae</taxon>
        <taxon>Eragrostideae</taxon>
        <taxon>Eragrostidinae</taxon>
        <taxon>Eragrostis</taxon>
    </lineage>
</organism>
<feature type="compositionally biased region" description="Polar residues" evidence="1">
    <location>
        <begin position="434"/>
        <end position="445"/>
    </location>
</feature>
<name>A0A5J9SQJ6_9POAL</name>
<dbReference type="Pfam" id="PF00646">
    <property type="entry name" value="F-box"/>
    <property type="match status" value="2"/>
</dbReference>
<protein>
    <recommendedName>
        <fullName evidence="2">F-box domain-containing protein</fullName>
    </recommendedName>
</protein>
<keyword evidence="4" id="KW-1185">Reference proteome</keyword>
<evidence type="ECO:0000313" key="4">
    <source>
        <dbReference type="Proteomes" id="UP000324897"/>
    </source>
</evidence>
<dbReference type="AlphaFoldDB" id="A0A5J9SQJ6"/>
<evidence type="ECO:0000256" key="1">
    <source>
        <dbReference type="SAM" id="MobiDB-lite"/>
    </source>
</evidence>
<feature type="domain" description="F-box" evidence="2">
    <location>
        <begin position="457"/>
        <end position="500"/>
    </location>
</feature>
<dbReference type="InterPro" id="IPR011043">
    <property type="entry name" value="Gal_Oxase/kelch_b-propeller"/>
</dbReference>
<gene>
    <name evidence="3" type="ORF">EJB05_53356</name>
</gene>
<dbReference type="InterPro" id="IPR001810">
    <property type="entry name" value="F-box_dom"/>
</dbReference>
<reference evidence="3 4" key="1">
    <citation type="journal article" date="2019" name="Sci. Rep.">
        <title>A high-quality genome of Eragrostis curvula grass provides insights into Poaceae evolution and supports new strategies to enhance forage quality.</title>
        <authorList>
            <person name="Carballo J."/>
            <person name="Santos B.A.C.M."/>
            <person name="Zappacosta D."/>
            <person name="Garbus I."/>
            <person name="Selva J.P."/>
            <person name="Gallo C.A."/>
            <person name="Diaz A."/>
            <person name="Albertini E."/>
            <person name="Caccamo M."/>
            <person name="Echenique V."/>
        </authorList>
    </citation>
    <scope>NUCLEOTIDE SEQUENCE [LARGE SCALE GENOMIC DNA]</scope>
    <source>
        <strain evidence="4">cv. Victoria</strain>
        <tissue evidence="3">Leaf</tissue>
    </source>
</reference>
<dbReference type="Proteomes" id="UP000324897">
    <property type="component" value="Unassembled WGS sequence"/>
</dbReference>
<dbReference type="InterPro" id="IPR036047">
    <property type="entry name" value="F-box-like_dom_sf"/>
</dbReference>
<dbReference type="SUPFAM" id="SSF81383">
    <property type="entry name" value="F-box domain"/>
    <property type="match status" value="2"/>
</dbReference>
<sequence>MAAPPPALMADLVEDILLRFPPDDPASLVRAALVCKEWCRIVSGPGFRRRFGELHRTAPMLGVLCNLRDDEGYYLSRFFPPPLLPAPCRSGPCWSCSYGQRLRVCTRCLGPLTEESWEVYIPPHFSLLTWNAAVLCAAHGACDHLDCHGGPFLVVLLDSDSGSRRLCVHVYSTEADAWSEPIYGPQSSICDIEMVPSALAGNTLYFLIDVTYRILKYELATANVSAIQLSPDFIVDFAVLTTAENGGLGFARLEPSGLYLWSMVTGPEGDASWTQIAVIQIETLLPVDVEISYDFIGFAHGVGVLFVGTNEGLFSIDLKSHRVRKVCDEECGNDGVHGVVPYISFYTPDLYQYLLPDPNQAICIHMLYLLPDRNRAWIASASEEDQCKLQPIVVGPRAQQAAATVAAFSGPPANLVNRTWLNRTSLETRVGKSQFASPTKPSLAQGSMPPPPPLPELMEELVEEALLLIPPDEPVHLFRAALVCKRWCRLISSPRFRRRYREFHRTPPMLGALINQCDDDDDDDDEIYVARFVPSTSFGQPTADFRGWRVLDSRHGRVLFHNNNYLDHSLRVWDHVADKWLELPKLPRHKFPDPNTSYGLKGAVLCAAGSSCDNLHCSCGAFLVAVVGISGTTASACVYSSEDGAWGELTYIHHVPMFIDGGAPCALVGNALYIMFFRSIKVLKYDVTTGKMNVIQLPCKIITEPRNLVLMATDEGNLGFARVEDFRLHLWSREAGRITKAGWAEIGVVDLKTLLPVDARSSSPYVVRFMDGIQVIFVRMDQNLFSIDLKSGQVRKVHEGYLLPDQFVPYMSFYTPDIDSYAKLIEIFVRGLRPSSLIDFMHLSVLFTGEAMVNRRDVYKFIDGKSISQLAEVNFKIYVFLQHREQS</sequence>
<proteinExistence type="predicted"/>
<feature type="domain" description="F-box" evidence="2">
    <location>
        <begin position="8"/>
        <end position="51"/>
    </location>
</feature>
<feature type="non-terminal residue" evidence="3">
    <location>
        <position position="1"/>
    </location>
</feature>
<dbReference type="OrthoDB" id="628792at2759"/>
<dbReference type="InterPro" id="IPR056594">
    <property type="entry name" value="AT5G49610-like_b-prop"/>
</dbReference>
<dbReference type="EMBL" id="RWGY01000476">
    <property type="protein sequence ID" value="TVU01197.1"/>
    <property type="molecule type" value="Genomic_DNA"/>
</dbReference>
<dbReference type="PANTHER" id="PTHR32133">
    <property type="entry name" value="OS07G0120400 PROTEIN"/>
    <property type="match status" value="1"/>
</dbReference>
<evidence type="ECO:0000313" key="3">
    <source>
        <dbReference type="EMBL" id="TVU01197.1"/>
    </source>
</evidence>
<evidence type="ECO:0000259" key="2">
    <source>
        <dbReference type="SMART" id="SM00256"/>
    </source>
</evidence>
<dbReference type="SUPFAM" id="SSF50965">
    <property type="entry name" value="Galactose oxidase, central domain"/>
    <property type="match status" value="1"/>
</dbReference>
<feature type="region of interest" description="Disordered" evidence="1">
    <location>
        <begin position="431"/>
        <end position="450"/>
    </location>
</feature>
<dbReference type="SMART" id="SM00256">
    <property type="entry name" value="FBOX"/>
    <property type="match status" value="2"/>
</dbReference>
<dbReference type="Pfam" id="PF23635">
    <property type="entry name" value="Beta-prop_AT5G49610-like"/>
    <property type="match status" value="2"/>
</dbReference>
<dbReference type="PANTHER" id="PTHR32133:SF386">
    <property type="entry name" value="F-BOX DOMAIN-CONTAINING PROTEIN"/>
    <property type="match status" value="1"/>
</dbReference>
<accession>A0A5J9SQJ6</accession>